<accession>A0A270NNZ3</accession>
<dbReference type="SUPFAM" id="SSF54427">
    <property type="entry name" value="NTF2-like"/>
    <property type="match status" value="1"/>
</dbReference>
<reference evidence="2 3" key="1">
    <citation type="submission" date="2017-06" db="EMBL/GenBank/DDBJ databases">
        <title>Genome sequencing and assembly of Stenotrophomonas maltophilia DF07.</title>
        <authorList>
            <person name="Iyer R."/>
        </authorList>
    </citation>
    <scope>NUCLEOTIDE SEQUENCE [LARGE SCALE GENOMIC DNA]</scope>
    <source>
        <strain evidence="2 3">DF07</strain>
    </source>
</reference>
<dbReference type="InterPro" id="IPR032710">
    <property type="entry name" value="NTF2-like_dom_sf"/>
</dbReference>
<evidence type="ECO:0000313" key="3">
    <source>
        <dbReference type="Proteomes" id="UP000216433"/>
    </source>
</evidence>
<evidence type="ECO:0000259" key="1">
    <source>
        <dbReference type="Pfam" id="PF12680"/>
    </source>
</evidence>
<dbReference type="AlphaFoldDB" id="A0A270NNZ3"/>
<sequence>MNALDAEQARRFALAWLPAWTGNDPQRLAAFYSEDAFYLDPAVPQGLRGKPALLGYFERLLARNPAWVWTQVEGIPMQDGFLNKWRADIPVGGEVLTVVGVCLVQLDHAGKIRRNEVYFDRGDWMTRMGAASKRDRDGGP</sequence>
<evidence type="ECO:0000313" key="2">
    <source>
        <dbReference type="EMBL" id="PAM73727.1"/>
    </source>
</evidence>
<dbReference type="Pfam" id="PF12680">
    <property type="entry name" value="SnoaL_2"/>
    <property type="match status" value="1"/>
</dbReference>
<organism evidence="2 3">
    <name type="scientific">Stenotrophomonas maltophilia</name>
    <name type="common">Pseudomonas maltophilia</name>
    <name type="synonym">Xanthomonas maltophilia</name>
    <dbReference type="NCBI Taxonomy" id="40324"/>
    <lineage>
        <taxon>Bacteria</taxon>
        <taxon>Pseudomonadati</taxon>
        <taxon>Pseudomonadota</taxon>
        <taxon>Gammaproteobacteria</taxon>
        <taxon>Lysobacterales</taxon>
        <taxon>Lysobacteraceae</taxon>
        <taxon>Stenotrophomonas</taxon>
        <taxon>Stenotrophomonas maltophilia group</taxon>
    </lineage>
</organism>
<dbReference type="EMBL" id="NJGC01000003">
    <property type="protein sequence ID" value="PAM73727.1"/>
    <property type="molecule type" value="Genomic_DNA"/>
</dbReference>
<dbReference type="Gene3D" id="3.10.450.50">
    <property type="match status" value="1"/>
</dbReference>
<name>A0A270NNZ3_STEMA</name>
<dbReference type="RefSeq" id="WP_095377305.1">
    <property type="nucleotide sequence ID" value="NZ_NJGC01000003.1"/>
</dbReference>
<dbReference type="Proteomes" id="UP000216433">
    <property type="component" value="Unassembled WGS sequence"/>
</dbReference>
<protein>
    <recommendedName>
        <fullName evidence="1">SnoaL-like domain-containing protein</fullName>
    </recommendedName>
</protein>
<comment type="caution">
    <text evidence="2">The sequence shown here is derived from an EMBL/GenBank/DDBJ whole genome shotgun (WGS) entry which is preliminary data.</text>
</comment>
<dbReference type="InterPro" id="IPR037401">
    <property type="entry name" value="SnoaL-like"/>
</dbReference>
<proteinExistence type="predicted"/>
<gene>
    <name evidence="2" type="ORF">CEK00_04110</name>
</gene>
<feature type="domain" description="SnoaL-like" evidence="1">
    <location>
        <begin position="15"/>
        <end position="114"/>
    </location>
</feature>